<evidence type="ECO:0000313" key="2">
    <source>
        <dbReference type="Proteomes" id="UP001604277"/>
    </source>
</evidence>
<organism evidence="1 2">
    <name type="scientific">Forsythia ovata</name>
    <dbReference type="NCBI Taxonomy" id="205694"/>
    <lineage>
        <taxon>Eukaryota</taxon>
        <taxon>Viridiplantae</taxon>
        <taxon>Streptophyta</taxon>
        <taxon>Embryophyta</taxon>
        <taxon>Tracheophyta</taxon>
        <taxon>Spermatophyta</taxon>
        <taxon>Magnoliopsida</taxon>
        <taxon>eudicotyledons</taxon>
        <taxon>Gunneridae</taxon>
        <taxon>Pentapetalae</taxon>
        <taxon>asterids</taxon>
        <taxon>lamiids</taxon>
        <taxon>Lamiales</taxon>
        <taxon>Oleaceae</taxon>
        <taxon>Forsythieae</taxon>
        <taxon>Forsythia</taxon>
    </lineage>
</organism>
<proteinExistence type="predicted"/>
<dbReference type="PANTHER" id="PTHR37897">
    <property type="entry name" value="DNAK FAMILY PROTEIN"/>
    <property type="match status" value="1"/>
</dbReference>
<dbReference type="AlphaFoldDB" id="A0ABD1XE26"/>
<evidence type="ECO:0000313" key="1">
    <source>
        <dbReference type="EMBL" id="KAL2560016.1"/>
    </source>
</evidence>
<dbReference type="Proteomes" id="UP001604277">
    <property type="component" value="Unassembled WGS sequence"/>
</dbReference>
<accession>A0ABD1XE26</accession>
<sequence length="157" mass="18066">MRDLSFFLFKNFLGAKMRKGCRNFCNGDASTATLDQQKVDRGASSCTVGRSLVQSPYNLESTARRERHTTLEEMIMQLELEEKMTRRERLDDDRGIPHRMSCVNSSDILRTARNALNQYPRFSLDGKDSMYRSSFQNLTSVNTRSRESQYPGTTVMT</sequence>
<dbReference type="PANTHER" id="PTHR37897:SF1">
    <property type="entry name" value="DUF3741 DOMAIN-CONTAINING PROTEIN"/>
    <property type="match status" value="1"/>
</dbReference>
<protein>
    <submittedName>
        <fullName evidence="1">Uncharacterized protein</fullName>
    </submittedName>
</protein>
<comment type="caution">
    <text evidence="1">The sequence shown here is derived from an EMBL/GenBank/DDBJ whole genome shotgun (WGS) entry which is preliminary data.</text>
</comment>
<dbReference type="EMBL" id="JBFOLJ010000001">
    <property type="protein sequence ID" value="KAL2560016.1"/>
    <property type="molecule type" value="Genomic_DNA"/>
</dbReference>
<name>A0ABD1XE26_9LAMI</name>
<reference evidence="2" key="1">
    <citation type="submission" date="2024-07" db="EMBL/GenBank/DDBJ databases">
        <title>Two chromosome-level genome assemblies of Korean endemic species Abeliophyllum distichum and Forsythia ovata (Oleaceae).</title>
        <authorList>
            <person name="Jang H."/>
        </authorList>
    </citation>
    <scope>NUCLEOTIDE SEQUENCE [LARGE SCALE GENOMIC DNA]</scope>
</reference>
<keyword evidence="2" id="KW-1185">Reference proteome</keyword>
<gene>
    <name evidence="1" type="ORF">Fot_04755</name>
</gene>